<organism evidence="2 3">
    <name type="scientific">Panicum virgatum</name>
    <name type="common">Blackwell switchgrass</name>
    <dbReference type="NCBI Taxonomy" id="38727"/>
    <lineage>
        <taxon>Eukaryota</taxon>
        <taxon>Viridiplantae</taxon>
        <taxon>Streptophyta</taxon>
        <taxon>Embryophyta</taxon>
        <taxon>Tracheophyta</taxon>
        <taxon>Spermatophyta</taxon>
        <taxon>Magnoliopsida</taxon>
        <taxon>Liliopsida</taxon>
        <taxon>Poales</taxon>
        <taxon>Poaceae</taxon>
        <taxon>PACMAD clade</taxon>
        <taxon>Panicoideae</taxon>
        <taxon>Panicodae</taxon>
        <taxon>Paniceae</taxon>
        <taxon>Panicinae</taxon>
        <taxon>Panicum</taxon>
        <taxon>Panicum sect. Hiantes</taxon>
    </lineage>
</organism>
<reference evidence="2" key="1">
    <citation type="submission" date="2020-05" db="EMBL/GenBank/DDBJ databases">
        <title>WGS assembly of Panicum virgatum.</title>
        <authorList>
            <person name="Lovell J.T."/>
            <person name="Jenkins J."/>
            <person name="Shu S."/>
            <person name="Juenger T.E."/>
            <person name="Schmutz J."/>
        </authorList>
    </citation>
    <scope>NUCLEOTIDE SEQUENCE</scope>
    <source>
        <strain evidence="2">AP13</strain>
    </source>
</reference>
<feature type="region of interest" description="Disordered" evidence="1">
    <location>
        <begin position="83"/>
        <end position="177"/>
    </location>
</feature>
<accession>A0A8T0QU16</accession>
<sequence>MPLFCNYPALHPLATSPSVHPPPSPIQNLAGKFWRASGSSDSESDVEDLGDVETNGKSVLIPSAPPMNTSVVQASAGWTEVKKAQKKSSAPKWPWNISSWRGPLPKPRQSPHLTLGDFLQPAMSSRGDASSKSAGKRSRPAPHKSSSPGFVSVADQMGRNTANGLSQAGPQEPIRPNQKAENLYIFRKLVCYRTFTLKCVQKKASG</sequence>
<feature type="compositionally biased region" description="Polar residues" evidence="1">
    <location>
        <begin position="158"/>
        <end position="169"/>
    </location>
</feature>
<gene>
    <name evidence="2" type="ORF">PVAP13_6NG059232</name>
</gene>
<comment type="caution">
    <text evidence="2">The sequence shown here is derived from an EMBL/GenBank/DDBJ whole genome shotgun (WGS) entry which is preliminary data.</text>
</comment>
<dbReference type="EMBL" id="CM029048">
    <property type="protein sequence ID" value="KAG2576651.1"/>
    <property type="molecule type" value="Genomic_DNA"/>
</dbReference>
<evidence type="ECO:0000313" key="2">
    <source>
        <dbReference type="EMBL" id="KAG2576651.1"/>
    </source>
</evidence>
<dbReference type="AlphaFoldDB" id="A0A8T0QU16"/>
<protein>
    <submittedName>
        <fullName evidence="2">Uncharacterized protein</fullName>
    </submittedName>
</protein>
<name>A0A8T0QU16_PANVG</name>
<dbReference type="Proteomes" id="UP000823388">
    <property type="component" value="Chromosome 6N"/>
</dbReference>
<evidence type="ECO:0000256" key="1">
    <source>
        <dbReference type="SAM" id="MobiDB-lite"/>
    </source>
</evidence>
<evidence type="ECO:0000313" key="3">
    <source>
        <dbReference type="Proteomes" id="UP000823388"/>
    </source>
</evidence>
<keyword evidence="3" id="KW-1185">Reference proteome</keyword>
<proteinExistence type="predicted"/>